<protein>
    <recommendedName>
        <fullName evidence="3">DUF1127 domain-containing protein</fullName>
    </recommendedName>
</protein>
<sequence length="79" mass="8776">MATSSIAENVMIGMGRGSLRARIDAYFVGIGQGINAYGLRRARMHQILVLESQSDERLAELGLTRDQILPHVFRDLFGD</sequence>
<evidence type="ECO:0008006" key="3">
    <source>
        <dbReference type="Google" id="ProtNLM"/>
    </source>
</evidence>
<gene>
    <name evidence="1" type="ORF">SAMN04488050_11746</name>
</gene>
<evidence type="ECO:0000313" key="1">
    <source>
        <dbReference type="EMBL" id="SFT23141.1"/>
    </source>
</evidence>
<organism evidence="1 2">
    <name type="scientific">Alloyangia pacifica</name>
    <dbReference type="NCBI Taxonomy" id="311180"/>
    <lineage>
        <taxon>Bacteria</taxon>
        <taxon>Pseudomonadati</taxon>
        <taxon>Pseudomonadota</taxon>
        <taxon>Alphaproteobacteria</taxon>
        <taxon>Rhodobacterales</taxon>
        <taxon>Roseobacteraceae</taxon>
        <taxon>Alloyangia</taxon>
    </lineage>
</organism>
<dbReference type="Proteomes" id="UP000199392">
    <property type="component" value="Unassembled WGS sequence"/>
</dbReference>
<evidence type="ECO:0000313" key="2">
    <source>
        <dbReference type="Proteomes" id="UP000199392"/>
    </source>
</evidence>
<dbReference type="AlphaFoldDB" id="A0A1I6WBM6"/>
<keyword evidence="2" id="KW-1185">Reference proteome</keyword>
<dbReference type="EMBL" id="FOZW01000017">
    <property type="protein sequence ID" value="SFT23141.1"/>
    <property type="molecule type" value="Genomic_DNA"/>
</dbReference>
<dbReference type="STRING" id="311180.SAMN04488050_11746"/>
<accession>A0A1I6WBM6</accession>
<dbReference type="OrthoDB" id="7867799at2"/>
<dbReference type="RefSeq" id="WP_092430083.1">
    <property type="nucleotide sequence ID" value="NZ_FNCL01000017.1"/>
</dbReference>
<reference evidence="2" key="1">
    <citation type="submission" date="2016-10" db="EMBL/GenBank/DDBJ databases">
        <authorList>
            <person name="Varghese N."/>
            <person name="Submissions S."/>
        </authorList>
    </citation>
    <scope>NUCLEOTIDE SEQUENCE [LARGE SCALE GENOMIC DNA]</scope>
    <source>
        <strain evidence="2">DSM 26894</strain>
    </source>
</reference>
<proteinExistence type="predicted"/>
<name>A0A1I6WBM6_9RHOB</name>